<accession>A0A073JAR3</accession>
<evidence type="ECO:0000313" key="2">
    <source>
        <dbReference type="EMBL" id="KEJ94817.1"/>
    </source>
</evidence>
<dbReference type="Proteomes" id="UP000027746">
    <property type="component" value="Unassembled WGS sequence"/>
</dbReference>
<evidence type="ECO:0000313" key="3">
    <source>
        <dbReference type="Proteomes" id="UP000027746"/>
    </source>
</evidence>
<keyword evidence="3" id="KW-1185">Reference proteome</keyword>
<name>A0A073JAR3_9RHOB</name>
<reference evidence="2 3" key="1">
    <citation type="submission" date="2014-01" db="EMBL/GenBank/DDBJ databases">
        <title>Sulfitobacter sp. H3 (MCCC 1A00686) Genome Sequencing.</title>
        <authorList>
            <person name="Lai Q."/>
            <person name="Hong Z."/>
        </authorList>
    </citation>
    <scope>NUCLEOTIDE SEQUENCE [LARGE SCALE GENOMIC DNA]</scope>
    <source>
        <strain evidence="2 3">H3</strain>
    </source>
</reference>
<proteinExistence type="predicted"/>
<feature type="compositionally biased region" description="Basic and acidic residues" evidence="1">
    <location>
        <begin position="38"/>
        <end position="53"/>
    </location>
</feature>
<protein>
    <submittedName>
        <fullName evidence="2">Uncharacterized protein</fullName>
    </submittedName>
</protein>
<organism evidence="2 3">
    <name type="scientific">Pseudosulfitobacter pseudonitzschiae</name>
    <dbReference type="NCBI Taxonomy" id="1402135"/>
    <lineage>
        <taxon>Bacteria</taxon>
        <taxon>Pseudomonadati</taxon>
        <taxon>Pseudomonadota</taxon>
        <taxon>Alphaproteobacteria</taxon>
        <taxon>Rhodobacterales</taxon>
        <taxon>Roseobacteraceae</taxon>
        <taxon>Pseudosulfitobacter</taxon>
    </lineage>
</organism>
<comment type="caution">
    <text evidence="2">The sequence shown here is derived from an EMBL/GenBank/DDBJ whole genome shotgun (WGS) entry which is preliminary data.</text>
</comment>
<gene>
    <name evidence="2" type="ORF">SUH3_05195</name>
</gene>
<dbReference type="EMBL" id="JAMD01000010">
    <property type="protein sequence ID" value="KEJ94817.1"/>
    <property type="molecule type" value="Genomic_DNA"/>
</dbReference>
<sequence>MAQVVLNNGPRVDLVPKREAKRQRSLGSASGSALKNLKLKDFSETSPRDEPIPDNKAVISDGGGNLPVSHVRRHAPKCSASQPKRPEDTA</sequence>
<evidence type="ECO:0000256" key="1">
    <source>
        <dbReference type="SAM" id="MobiDB-lite"/>
    </source>
</evidence>
<dbReference type="AlphaFoldDB" id="A0A073JAR3"/>
<feature type="region of interest" description="Disordered" evidence="1">
    <location>
        <begin position="1"/>
        <end position="90"/>
    </location>
</feature>